<dbReference type="InterPro" id="IPR036291">
    <property type="entry name" value="NAD(P)-bd_dom_sf"/>
</dbReference>
<dbReference type="PRINTS" id="PR00081">
    <property type="entry name" value="GDHRDH"/>
</dbReference>
<proteinExistence type="inferred from homology"/>
<dbReference type="Proteomes" id="UP000824998">
    <property type="component" value="Unassembled WGS sequence"/>
</dbReference>
<dbReference type="EMBL" id="MU251591">
    <property type="protein sequence ID" value="KAG9231602.1"/>
    <property type="molecule type" value="Genomic_DNA"/>
</dbReference>
<evidence type="ECO:0000313" key="5">
    <source>
        <dbReference type="Proteomes" id="UP000824998"/>
    </source>
</evidence>
<dbReference type="InterPro" id="IPR002347">
    <property type="entry name" value="SDR_fam"/>
</dbReference>
<organism evidence="4 5">
    <name type="scientific">Amylocarpus encephaloides</name>
    <dbReference type="NCBI Taxonomy" id="45428"/>
    <lineage>
        <taxon>Eukaryota</taxon>
        <taxon>Fungi</taxon>
        <taxon>Dikarya</taxon>
        <taxon>Ascomycota</taxon>
        <taxon>Pezizomycotina</taxon>
        <taxon>Leotiomycetes</taxon>
        <taxon>Helotiales</taxon>
        <taxon>Helotiales incertae sedis</taxon>
        <taxon>Amylocarpus</taxon>
    </lineage>
</organism>
<dbReference type="PRINTS" id="PR00080">
    <property type="entry name" value="SDRFAMILY"/>
</dbReference>
<evidence type="ECO:0008006" key="6">
    <source>
        <dbReference type="Google" id="ProtNLM"/>
    </source>
</evidence>
<accession>A0A9P7YE94</accession>
<dbReference type="GO" id="GO:0016491">
    <property type="term" value="F:oxidoreductase activity"/>
    <property type="evidence" value="ECO:0007669"/>
    <property type="project" value="UniProtKB-KW"/>
</dbReference>
<evidence type="ECO:0000313" key="4">
    <source>
        <dbReference type="EMBL" id="KAG9231602.1"/>
    </source>
</evidence>
<protein>
    <recommendedName>
        <fullName evidence="6">NAD(P)-binding protein</fullName>
    </recommendedName>
</protein>
<dbReference type="OrthoDB" id="1274115at2759"/>
<name>A0A9P7YE94_9HELO</name>
<evidence type="ECO:0000256" key="1">
    <source>
        <dbReference type="ARBA" id="ARBA00006484"/>
    </source>
</evidence>
<dbReference type="Pfam" id="PF00106">
    <property type="entry name" value="adh_short"/>
    <property type="match status" value="1"/>
</dbReference>
<dbReference type="PANTHER" id="PTHR43976">
    <property type="entry name" value="SHORT CHAIN DEHYDROGENASE"/>
    <property type="match status" value="1"/>
</dbReference>
<dbReference type="AlphaFoldDB" id="A0A9P7YE94"/>
<evidence type="ECO:0000256" key="2">
    <source>
        <dbReference type="ARBA" id="ARBA00023002"/>
    </source>
</evidence>
<dbReference type="CDD" id="cd05374">
    <property type="entry name" value="17beta-HSD-like_SDR_c"/>
    <property type="match status" value="1"/>
</dbReference>
<comment type="caution">
    <text evidence="4">The sequence shown here is derived from an EMBL/GenBank/DDBJ whole genome shotgun (WGS) entry which is preliminary data.</text>
</comment>
<evidence type="ECO:0000256" key="3">
    <source>
        <dbReference type="RuleBase" id="RU000363"/>
    </source>
</evidence>
<dbReference type="Gene3D" id="3.40.50.720">
    <property type="entry name" value="NAD(P)-binding Rossmann-like Domain"/>
    <property type="match status" value="1"/>
</dbReference>
<dbReference type="SUPFAM" id="SSF51735">
    <property type="entry name" value="NAD(P)-binding Rossmann-fold domains"/>
    <property type="match status" value="1"/>
</dbReference>
<keyword evidence="5" id="KW-1185">Reference proteome</keyword>
<comment type="similarity">
    <text evidence="1 3">Belongs to the short-chain dehydrogenases/reductases (SDR) family.</text>
</comment>
<dbReference type="InterPro" id="IPR051911">
    <property type="entry name" value="SDR_oxidoreductase"/>
</dbReference>
<sequence>MPLSKDTVWLVTGCSPGGLGGSFCKTILAAGHTLVATARSSASLAYLEPSPKLLTLTLDVTKPEQIKAAFDAAITKFGHVDVVINNAGYSHGGDAEAISDEDARAVVDANFWGVVNVSKEAVRVMRECNGKRIGGLVVQVGSLGGQVAFPGNSFYHASKFAIEGFSESLSKEMPPAWNINFIILQPGGMKTEFAKSSFKITPPHPAYKDPGFPSRQLESWMLNNPEIFESVAADAKLTTEVVVNAIVTSKERPLPLRLPLGAGAFGIIRKKLESQLNDVDAWKDVTVSVMTEEQQKISEQWVQSM</sequence>
<dbReference type="PANTHER" id="PTHR43976:SF16">
    <property type="entry name" value="SHORT-CHAIN DEHYDROGENASE_REDUCTASE FAMILY PROTEIN"/>
    <property type="match status" value="1"/>
</dbReference>
<keyword evidence="2" id="KW-0560">Oxidoreductase</keyword>
<reference evidence="4" key="1">
    <citation type="journal article" date="2021" name="IMA Fungus">
        <title>Genomic characterization of three marine fungi, including Emericellopsis atlantica sp. nov. with signatures of a generalist lifestyle and marine biomass degradation.</title>
        <authorList>
            <person name="Hagestad O.C."/>
            <person name="Hou L."/>
            <person name="Andersen J.H."/>
            <person name="Hansen E.H."/>
            <person name="Altermark B."/>
            <person name="Li C."/>
            <person name="Kuhnert E."/>
            <person name="Cox R.J."/>
            <person name="Crous P.W."/>
            <person name="Spatafora J.W."/>
            <person name="Lail K."/>
            <person name="Amirebrahimi M."/>
            <person name="Lipzen A."/>
            <person name="Pangilinan J."/>
            <person name="Andreopoulos W."/>
            <person name="Hayes R.D."/>
            <person name="Ng V."/>
            <person name="Grigoriev I.V."/>
            <person name="Jackson S.A."/>
            <person name="Sutton T.D.S."/>
            <person name="Dobson A.D.W."/>
            <person name="Rama T."/>
        </authorList>
    </citation>
    <scope>NUCLEOTIDE SEQUENCE</scope>
    <source>
        <strain evidence="4">TRa018bII</strain>
    </source>
</reference>
<gene>
    <name evidence="4" type="ORF">BJ875DRAFT_112201</name>
</gene>